<evidence type="ECO:0008006" key="4">
    <source>
        <dbReference type="Google" id="ProtNLM"/>
    </source>
</evidence>
<dbReference type="RefSeq" id="WP_036781053.1">
    <property type="nucleotide sequence ID" value="NZ_CAWLTM010000061.1"/>
</dbReference>
<dbReference type="EMBL" id="JFGV01000054">
    <property type="protein sequence ID" value="EYU14225.1"/>
    <property type="molecule type" value="Genomic_DNA"/>
</dbReference>
<keyword evidence="1" id="KW-0732">Signal</keyword>
<sequence>MKRQVKTMALPAMTAALLASLAPVPAKSTVLPMTVVEIQKSAGLISTLTFNLKDEQVFLPLSEATAYLQSLNEYTRKSLSEAIAHRVAKGSGELFSNSVRIRKLANDNIEYCMRIKEAIRIVLSSDNLSKNFPDPSQREIFRVNIVKFGRAIADSEYTACDILSAIEQSLPPTKTYHPDNLPTSREVKLMILAEHKNLGLSEPEFL</sequence>
<evidence type="ECO:0000313" key="3">
    <source>
        <dbReference type="Proteomes" id="UP000023464"/>
    </source>
</evidence>
<dbReference type="AlphaFoldDB" id="A0A022PI87"/>
<dbReference type="Proteomes" id="UP000023464">
    <property type="component" value="Unassembled WGS sequence"/>
</dbReference>
<dbReference type="PATRIC" id="fig|1393736.3.peg.3357"/>
<evidence type="ECO:0000313" key="2">
    <source>
        <dbReference type="EMBL" id="EYU14225.1"/>
    </source>
</evidence>
<proteinExistence type="predicted"/>
<evidence type="ECO:0000256" key="1">
    <source>
        <dbReference type="SAM" id="SignalP"/>
    </source>
</evidence>
<protein>
    <recommendedName>
        <fullName evidence="4">Iron-sulfur cluster assembly scaffold protein SufA</fullName>
    </recommendedName>
</protein>
<name>A0A022PI87_9GAMM</name>
<organism evidence="2 3">
    <name type="scientific">Photorhabdus aegyptia</name>
    <dbReference type="NCBI Taxonomy" id="2805098"/>
    <lineage>
        <taxon>Bacteria</taxon>
        <taxon>Pseudomonadati</taxon>
        <taxon>Pseudomonadota</taxon>
        <taxon>Gammaproteobacteria</taxon>
        <taxon>Enterobacterales</taxon>
        <taxon>Morganellaceae</taxon>
        <taxon>Photorhabdus</taxon>
    </lineage>
</organism>
<keyword evidence="3" id="KW-1185">Reference proteome</keyword>
<feature type="signal peptide" evidence="1">
    <location>
        <begin position="1"/>
        <end position="26"/>
    </location>
</feature>
<accession>A0A022PI87</accession>
<comment type="caution">
    <text evidence="2">The sequence shown here is derived from an EMBL/GenBank/DDBJ whole genome shotgun (WGS) entry which is preliminary data.</text>
</comment>
<reference evidence="2 3" key="1">
    <citation type="submission" date="2014-03" db="EMBL/GenBank/DDBJ databases">
        <title>Draft Genome of Photorhabdus luminescens BA1, an Egyptian Isolate.</title>
        <authorList>
            <person name="Ghazal S."/>
            <person name="Hurst S.G.IV."/>
            <person name="Morris K."/>
            <person name="Thomas K."/>
            <person name="Tisa L.S."/>
        </authorList>
    </citation>
    <scope>NUCLEOTIDE SEQUENCE [LARGE SCALE GENOMIC DNA]</scope>
    <source>
        <strain evidence="2 3">BA1</strain>
    </source>
</reference>
<gene>
    <name evidence="2" type="ORF">BA1DRAFT_03291</name>
</gene>
<feature type="chain" id="PRO_5001506463" description="Iron-sulfur cluster assembly scaffold protein SufA" evidence="1">
    <location>
        <begin position="27"/>
        <end position="206"/>
    </location>
</feature>